<protein>
    <recommendedName>
        <fullName evidence="7">Ran GTPase-activating protein</fullName>
    </recommendedName>
</protein>
<dbReference type="EMBL" id="OC914942">
    <property type="protein sequence ID" value="CAD7637689.1"/>
    <property type="molecule type" value="Genomic_DNA"/>
</dbReference>
<dbReference type="GO" id="GO:0007165">
    <property type="term" value="P:signal transduction"/>
    <property type="evidence" value="ECO:0007669"/>
    <property type="project" value="InterPro"/>
</dbReference>
<dbReference type="GO" id="GO:0005829">
    <property type="term" value="C:cytosol"/>
    <property type="evidence" value="ECO:0007669"/>
    <property type="project" value="TreeGrafter"/>
</dbReference>
<gene>
    <name evidence="5" type="ORF">ONB1V03_LOCUS968</name>
</gene>
<keyword evidence="1" id="KW-0343">GTPase activation</keyword>
<evidence type="ECO:0008006" key="7">
    <source>
        <dbReference type="Google" id="ProtNLM"/>
    </source>
</evidence>
<dbReference type="SUPFAM" id="SSF52047">
    <property type="entry name" value="RNI-like"/>
    <property type="match status" value="1"/>
</dbReference>
<keyword evidence="2" id="KW-0433">Leucine-rich repeat</keyword>
<dbReference type="CDD" id="cd00116">
    <property type="entry name" value="LRR_RI"/>
    <property type="match status" value="1"/>
</dbReference>
<dbReference type="InterPro" id="IPR001611">
    <property type="entry name" value="Leu-rich_rpt"/>
</dbReference>
<evidence type="ECO:0000256" key="4">
    <source>
        <dbReference type="SAM" id="MobiDB-lite"/>
    </source>
</evidence>
<dbReference type="PANTHER" id="PTHR24113">
    <property type="entry name" value="RAN GTPASE-ACTIVATING PROTEIN 1"/>
    <property type="match status" value="1"/>
</dbReference>
<name>A0A7R9Q9P6_9ACAR</name>
<dbReference type="InterPro" id="IPR036720">
    <property type="entry name" value="RanGAP1_C_sf"/>
</dbReference>
<dbReference type="InterPro" id="IPR032675">
    <property type="entry name" value="LRR_dom_sf"/>
</dbReference>
<dbReference type="EMBL" id="CAJPVJ010000117">
    <property type="protein sequence ID" value="CAG2161182.1"/>
    <property type="molecule type" value="Genomic_DNA"/>
</dbReference>
<dbReference type="SMART" id="SM00368">
    <property type="entry name" value="LRR_RI"/>
    <property type="match status" value="9"/>
</dbReference>
<keyword evidence="3" id="KW-0677">Repeat</keyword>
<proteinExistence type="predicted"/>
<evidence type="ECO:0000313" key="6">
    <source>
        <dbReference type="Proteomes" id="UP000728032"/>
    </source>
</evidence>
<dbReference type="Proteomes" id="UP000728032">
    <property type="component" value="Unassembled WGS sequence"/>
</dbReference>
<sequence>MMTSVDSCGDETVVSFAGRMLRLDSVSDVLCIVEAVEGCERMVTLCLEGNTLGVEAAKELAKSLESQPFVENVLFNNLFTGRLKSEIPEVLLYMTSGLMLSGAKLDTLDLSDNAIGPVGMPSLLPFLESHSCETLKTLRLNNCGLGVGGGQILAKGLVRLKSLKTLVCGRNRLEILGSQAIGNALTELKTLETLEMPQNGIHSTGIEAICRALDANKGLKNVNLNDNNLKSESKAIASALRNLKSIESINLGDCLLKSAGSIAICEAIQHVIQTSGTTRIKEIVLSGNEITGQKAIEALITCSQMLAQSNESDVKLRLELNDNNFGETGVETLLDALTQQIDLNISNDEGSDVEEEDEDKDSNEEVANTSLKTHNSDTLIEELSKKIENESTDINELCSHFVQISVDGFDSQTARLRDEALVESVYLKSAIRSDPNEFIAMNALLIYLGLLKDETGVYKTVDDLRGPLSALTHSLGHLSGQQKQVLRAFMNSCSFDTRVDSRRRTAVERVDPRLDKRTRLVQLITNTTTTTSQPSIGAYQLICMTKDGKHLRLRSKTRTRQCAWVMEPLPPHRAAYYRFRSLRWHNYICVDRKSRVFACRLNSDRNDRDSQFYAINQMLANL</sequence>
<evidence type="ECO:0000313" key="5">
    <source>
        <dbReference type="EMBL" id="CAD7637689.1"/>
    </source>
</evidence>
<dbReference type="InterPro" id="IPR027038">
    <property type="entry name" value="RanGap"/>
</dbReference>
<dbReference type="GO" id="GO:0006913">
    <property type="term" value="P:nucleocytoplasmic transport"/>
    <property type="evidence" value="ECO:0007669"/>
    <property type="project" value="TreeGrafter"/>
</dbReference>
<dbReference type="PANTHER" id="PTHR24113:SF12">
    <property type="entry name" value="RAN GTPASE-ACTIVATING PROTEIN 1"/>
    <property type="match status" value="1"/>
</dbReference>
<dbReference type="GO" id="GO:0005096">
    <property type="term" value="F:GTPase activator activity"/>
    <property type="evidence" value="ECO:0007669"/>
    <property type="project" value="UniProtKB-KW"/>
</dbReference>
<dbReference type="GO" id="GO:0005634">
    <property type="term" value="C:nucleus"/>
    <property type="evidence" value="ECO:0007669"/>
    <property type="project" value="TreeGrafter"/>
</dbReference>
<reference evidence="5" key="1">
    <citation type="submission" date="2020-11" db="EMBL/GenBank/DDBJ databases">
        <authorList>
            <person name="Tran Van P."/>
        </authorList>
    </citation>
    <scope>NUCLEOTIDE SEQUENCE</scope>
</reference>
<dbReference type="Pfam" id="PF13516">
    <property type="entry name" value="LRR_6"/>
    <property type="match status" value="3"/>
</dbReference>
<dbReference type="GO" id="GO:0048471">
    <property type="term" value="C:perinuclear region of cytoplasm"/>
    <property type="evidence" value="ECO:0007669"/>
    <property type="project" value="TreeGrafter"/>
</dbReference>
<evidence type="ECO:0000256" key="1">
    <source>
        <dbReference type="ARBA" id="ARBA00022468"/>
    </source>
</evidence>
<feature type="region of interest" description="Disordered" evidence="4">
    <location>
        <begin position="345"/>
        <end position="373"/>
    </location>
</feature>
<keyword evidence="6" id="KW-1185">Reference proteome</keyword>
<dbReference type="AlphaFoldDB" id="A0A7R9Q9P6"/>
<feature type="compositionally biased region" description="Acidic residues" evidence="4">
    <location>
        <begin position="349"/>
        <end position="364"/>
    </location>
</feature>
<evidence type="ECO:0000256" key="3">
    <source>
        <dbReference type="ARBA" id="ARBA00022737"/>
    </source>
</evidence>
<organism evidence="5">
    <name type="scientific">Oppiella nova</name>
    <dbReference type="NCBI Taxonomy" id="334625"/>
    <lineage>
        <taxon>Eukaryota</taxon>
        <taxon>Metazoa</taxon>
        <taxon>Ecdysozoa</taxon>
        <taxon>Arthropoda</taxon>
        <taxon>Chelicerata</taxon>
        <taxon>Arachnida</taxon>
        <taxon>Acari</taxon>
        <taxon>Acariformes</taxon>
        <taxon>Sarcoptiformes</taxon>
        <taxon>Oribatida</taxon>
        <taxon>Brachypylina</taxon>
        <taxon>Oppioidea</taxon>
        <taxon>Oppiidae</taxon>
        <taxon>Oppiella</taxon>
    </lineage>
</organism>
<dbReference type="Gene3D" id="3.80.10.10">
    <property type="entry name" value="Ribonuclease Inhibitor"/>
    <property type="match status" value="1"/>
</dbReference>
<accession>A0A7R9Q9P6</accession>
<dbReference type="GO" id="GO:0031267">
    <property type="term" value="F:small GTPase binding"/>
    <property type="evidence" value="ECO:0007669"/>
    <property type="project" value="TreeGrafter"/>
</dbReference>
<dbReference type="SUPFAM" id="SSF69099">
    <property type="entry name" value="Ran-GTPase activating protein 1 (RanGAP1), C-terminal domain"/>
    <property type="match status" value="1"/>
</dbReference>
<dbReference type="Gene3D" id="1.25.40.200">
    <property type="entry name" value="Ran-GTPase activating protein 1, C-terminal domain"/>
    <property type="match status" value="1"/>
</dbReference>
<evidence type="ECO:0000256" key="2">
    <source>
        <dbReference type="ARBA" id="ARBA00022614"/>
    </source>
</evidence>
<dbReference type="OrthoDB" id="184583at2759"/>